<feature type="chain" id="PRO_5004193578" description="DUF2950 domain-containing protein" evidence="1">
    <location>
        <begin position="32"/>
        <end position="304"/>
    </location>
</feature>
<sequence length="304" mass="33003">MLALTRILRMAITATAVPLMLMLGLVPAAHAQKSFATPEAAMNAFGDAVTTSNDTAIDTMFGNQARRLIPPLGAEIRYKFLSAWSQSHSIQKQDDNTARIAVGNDGWTMPIPLVRRNGQWQFDTQAGLTEIRLRRIGRNELSTIQTMLAVYDAQREYASTDHVGDGMMVYAAHLVSSPGKRDGLYWPTSAGEPESPLGSAFLRAVGRNASAEGYNGYRYKLLTSQGPAAPGGQYNYLVNGRLFGGFAVLAWPVKYGETGIKSFIVNHEGQVYERDLGKNTSARADGIQSFDPVPGWSKVSATAP</sequence>
<protein>
    <recommendedName>
        <fullName evidence="4">DUF2950 domain-containing protein</fullName>
    </recommendedName>
</protein>
<gene>
    <name evidence="2" type="ordered locus">Rmet_1696</name>
</gene>
<dbReference type="STRING" id="266264.Rmet_1696"/>
<reference evidence="3" key="1">
    <citation type="journal article" date="2010" name="PLoS ONE">
        <title>The complete genome sequence of Cupriavidus metallidurans strain CH34, a master survivalist in harsh and anthropogenic environments.</title>
        <authorList>
            <person name="Janssen P.J."/>
            <person name="Van Houdt R."/>
            <person name="Moors H."/>
            <person name="Monsieurs P."/>
            <person name="Morin N."/>
            <person name="Michaux A."/>
            <person name="Benotmane M.A."/>
            <person name="Leys N."/>
            <person name="Vallaeys T."/>
            <person name="Lapidus A."/>
            <person name="Monchy S."/>
            <person name="Medigue C."/>
            <person name="Taghavi S."/>
            <person name="McCorkle S."/>
            <person name="Dunn J."/>
            <person name="van der Lelie D."/>
            <person name="Mergeay M."/>
        </authorList>
    </citation>
    <scope>NUCLEOTIDE SEQUENCE [LARGE SCALE GENOMIC DNA]</scope>
    <source>
        <strain evidence="3">ATCC 43123 / DSM 2839 / NBRC 102507 / CH34</strain>
    </source>
</reference>
<keyword evidence="3" id="KW-1185">Reference proteome</keyword>
<evidence type="ECO:0000313" key="3">
    <source>
        <dbReference type="Proteomes" id="UP000002429"/>
    </source>
</evidence>
<evidence type="ECO:0000313" key="2">
    <source>
        <dbReference type="EMBL" id="ABF08577.1"/>
    </source>
</evidence>
<dbReference type="HOGENOM" id="CLU_078227_0_0_4"/>
<evidence type="ECO:0008006" key="4">
    <source>
        <dbReference type="Google" id="ProtNLM"/>
    </source>
</evidence>
<dbReference type="EMBL" id="CP000352">
    <property type="protein sequence ID" value="ABF08577.1"/>
    <property type="molecule type" value="Genomic_DNA"/>
</dbReference>
<name>Q1LMP9_CUPMC</name>
<dbReference type="Proteomes" id="UP000002429">
    <property type="component" value="Chromosome"/>
</dbReference>
<feature type="signal peptide" evidence="1">
    <location>
        <begin position="1"/>
        <end position="31"/>
    </location>
</feature>
<organism evidence="2 3">
    <name type="scientific">Cupriavidus metallidurans (strain ATCC 43123 / DSM 2839 / NBRC 102507 / CH34)</name>
    <name type="common">Ralstonia metallidurans</name>
    <dbReference type="NCBI Taxonomy" id="266264"/>
    <lineage>
        <taxon>Bacteria</taxon>
        <taxon>Pseudomonadati</taxon>
        <taxon>Pseudomonadota</taxon>
        <taxon>Betaproteobacteria</taxon>
        <taxon>Burkholderiales</taxon>
        <taxon>Burkholderiaceae</taxon>
        <taxon>Cupriavidus</taxon>
    </lineage>
</organism>
<dbReference type="eggNOG" id="COG4786">
    <property type="taxonomic scope" value="Bacteria"/>
</dbReference>
<dbReference type="KEGG" id="rme:Rmet_1696"/>
<dbReference type="InterPro" id="IPR021556">
    <property type="entry name" value="DUF2950"/>
</dbReference>
<proteinExistence type="predicted"/>
<dbReference type="AlphaFoldDB" id="Q1LMP9"/>
<dbReference type="Pfam" id="PF11453">
    <property type="entry name" value="DUF2950"/>
    <property type="match status" value="1"/>
</dbReference>
<dbReference type="RefSeq" id="WP_011516428.1">
    <property type="nucleotide sequence ID" value="NC_007973.1"/>
</dbReference>
<evidence type="ECO:0000256" key="1">
    <source>
        <dbReference type="SAM" id="SignalP"/>
    </source>
</evidence>
<keyword evidence="1" id="KW-0732">Signal</keyword>
<accession>Q1LMP9</accession>